<evidence type="ECO:0000313" key="1">
    <source>
        <dbReference type="EMBL" id="KOO43080.1"/>
    </source>
</evidence>
<keyword evidence="2" id="KW-1185">Reference proteome</keyword>
<dbReference type="AlphaFoldDB" id="A0A0M0KW81"/>
<dbReference type="Proteomes" id="UP000037558">
    <property type="component" value="Unassembled WGS sequence"/>
</dbReference>
<evidence type="ECO:0008006" key="3">
    <source>
        <dbReference type="Google" id="ProtNLM"/>
    </source>
</evidence>
<organism evidence="1 2">
    <name type="scientific">Priestia koreensis</name>
    <dbReference type="NCBI Taxonomy" id="284581"/>
    <lineage>
        <taxon>Bacteria</taxon>
        <taxon>Bacillati</taxon>
        <taxon>Bacillota</taxon>
        <taxon>Bacilli</taxon>
        <taxon>Bacillales</taxon>
        <taxon>Bacillaceae</taxon>
        <taxon>Priestia</taxon>
    </lineage>
</organism>
<name>A0A0M0KW81_9BACI</name>
<proteinExistence type="predicted"/>
<comment type="caution">
    <text evidence="1">The sequence shown here is derived from an EMBL/GenBank/DDBJ whole genome shotgun (WGS) entry which is preliminary data.</text>
</comment>
<evidence type="ECO:0000313" key="2">
    <source>
        <dbReference type="Proteomes" id="UP000037558"/>
    </source>
</evidence>
<dbReference type="PATRIC" id="fig|284581.3.peg.2682"/>
<reference evidence="2" key="1">
    <citation type="submission" date="2015-08" db="EMBL/GenBank/DDBJ databases">
        <title>Fjat-14210 dsm16467.</title>
        <authorList>
            <person name="Liu B."/>
            <person name="Wang J."/>
            <person name="Zhu Y."/>
            <person name="Liu G."/>
            <person name="Chen Q."/>
            <person name="Chen Z."/>
            <person name="Lan J."/>
            <person name="Che J."/>
            <person name="Ge C."/>
            <person name="Shi H."/>
            <person name="Pan Z."/>
            <person name="Liu X."/>
        </authorList>
    </citation>
    <scope>NUCLEOTIDE SEQUENCE [LARGE SCALE GENOMIC DNA]</scope>
    <source>
        <strain evidence="2">DSM 16467</strain>
    </source>
</reference>
<protein>
    <recommendedName>
        <fullName evidence="3">DUF4320 family protein</fullName>
    </recommendedName>
</protein>
<dbReference type="RefSeq" id="WP_053402475.1">
    <property type="nucleotide sequence ID" value="NZ_LILC01000022.1"/>
</dbReference>
<accession>A0A0M0KW81</accession>
<dbReference type="OrthoDB" id="2655803at2"/>
<gene>
    <name evidence="1" type="ORF">AMD01_16150</name>
</gene>
<sequence>MSEGVSVAIFVIFLWALAMFSPKFSAHATRAVQANELKEYAIQQTAKYGGYTSEVQDKVEKRMKEFNMSSTDWEVIHPANAVNMDQTFEIEVRGKYEYRVFNLLGTGVGHKDVPVKAVGSGLEQILYR</sequence>
<dbReference type="EMBL" id="LILC01000022">
    <property type="protein sequence ID" value="KOO43080.1"/>
    <property type="molecule type" value="Genomic_DNA"/>
</dbReference>